<dbReference type="Proteomes" id="UP000077552">
    <property type="component" value="Unassembled WGS sequence"/>
</dbReference>
<dbReference type="NCBIfam" id="TIGR04183">
    <property type="entry name" value="Por_Secre_tail"/>
    <property type="match status" value="1"/>
</dbReference>
<keyword evidence="5" id="KW-1185">Reference proteome</keyword>
<sequence>MKTALLFLSAILFSFSISAQIDFEPHITVDDTGGTNGANSVFAADLDGDGDMDMISASTNDDKIAWYKNIDGLGAFGPQQIISETALGAYSVFATDIDGDGDMDILAASYFDDTIGWFANNGQGTFGSRQIISTLADGASSVYANDADGDGDMDVFSASATDDKIAWYENTNGQGNFGAQQVISTNFDYPLDVVAGDIDGDGDMDILSGARYNNSRVAWFKNTNGQGNFIFQQELSTDIAYCRGAVLADIDGDGDLDIAATSWAFPNHRIIWFENTNGQGNFNNTPNLIAQLTNNARPETIYAKDFDNDGDLDIVVGTDNEGLSWFKNNGSGTFGAQQIIDSNVEDVRAVFSADIDTDGDQDILMAANRADRIAWHKNTNGQGNFGPANVLAEINGANGPIKVISVDLDGDGDKDILTALTNDDRIAWQENLDGQGNFSELITIATINNPLSIFAGDIDGDNDMDIIAASSSSNGKVVYYKNLDGNATFGTEQTINLETYPSVVYAADVDNDGDLDVFSSGDSTKIVWQENLDGQGTFGPMNIIMEGPWVNDTLFSEDIDNDGDIDLIAGYYGAEDTVAWFENMDGQGSFSAAKIISTNLIVPDCVYATDFDNDGDQDVIATSYGTDDIIWYENTDGQGTFGSEHTITTSADGATNVFAEDLDNDGDMDAICATLQGNEVIYYLNDGSGNFNYQQILVSNFRTAISVTADDFNNDGKMDILASSFAKDEIIWFENRGPLGIEENTTNHFIIYPNPTSGVLSINNSSTVSEITIYNNLGQLLLTSKEKNQIDISTLGKGIYFVKIKNDNGQTETKKVIKK</sequence>
<dbReference type="InterPro" id="IPR026444">
    <property type="entry name" value="Secre_tail"/>
</dbReference>
<name>A0A1A9LHB9_9FLAO</name>
<dbReference type="EMBL" id="LXIE01000001">
    <property type="protein sequence ID" value="OAD92779.1"/>
    <property type="molecule type" value="Genomic_DNA"/>
</dbReference>
<comment type="caution">
    <text evidence="4">The sequence shown here is derived from an EMBL/GenBank/DDBJ whole genome shotgun (WGS) entry which is preliminary data.</text>
</comment>
<evidence type="ECO:0000256" key="2">
    <source>
        <dbReference type="SAM" id="SignalP"/>
    </source>
</evidence>
<dbReference type="OrthoDB" id="9816120at2"/>
<dbReference type="STRING" id="1385699.A7A78_02400"/>
<organism evidence="4 5">
    <name type="scientific">Aequorivita soesokkakensis</name>
    <dbReference type="NCBI Taxonomy" id="1385699"/>
    <lineage>
        <taxon>Bacteria</taxon>
        <taxon>Pseudomonadati</taxon>
        <taxon>Bacteroidota</taxon>
        <taxon>Flavobacteriia</taxon>
        <taxon>Flavobacteriales</taxon>
        <taxon>Flavobacteriaceae</taxon>
        <taxon>Aequorivita</taxon>
    </lineage>
</organism>
<proteinExistence type="predicted"/>
<feature type="domain" description="Secretion system C-terminal sorting" evidence="3">
    <location>
        <begin position="751"/>
        <end position="817"/>
    </location>
</feature>
<dbReference type="SUPFAM" id="SSF69318">
    <property type="entry name" value="Integrin alpha N-terminal domain"/>
    <property type="match status" value="3"/>
</dbReference>
<dbReference type="InterPro" id="IPR013517">
    <property type="entry name" value="FG-GAP"/>
</dbReference>
<dbReference type="Pfam" id="PF13517">
    <property type="entry name" value="FG-GAP_3"/>
    <property type="match status" value="7"/>
</dbReference>
<dbReference type="PANTHER" id="PTHR44103">
    <property type="entry name" value="PROPROTEIN CONVERTASE P"/>
    <property type="match status" value="1"/>
</dbReference>
<gene>
    <name evidence="4" type="ORF">A7A78_02400</name>
</gene>
<feature type="signal peptide" evidence="2">
    <location>
        <begin position="1"/>
        <end position="19"/>
    </location>
</feature>
<dbReference type="InterPro" id="IPR028994">
    <property type="entry name" value="Integrin_alpha_N"/>
</dbReference>
<dbReference type="PANTHER" id="PTHR44103:SF1">
    <property type="entry name" value="PROPROTEIN CONVERTASE P"/>
    <property type="match status" value="1"/>
</dbReference>
<dbReference type="RefSeq" id="WP_068760822.1">
    <property type="nucleotide sequence ID" value="NZ_LXIE01000001.1"/>
</dbReference>
<protein>
    <recommendedName>
        <fullName evidence="3">Secretion system C-terminal sorting domain-containing protein</fullName>
    </recommendedName>
</protein>
<dbReference type="Pfam" id="PF18962">
    <property type="entry name" value="Por_Secre_tail"/>
    <property type="match status" value="1"/>
</dbReference>
<dbReference type="AlphaFoldDB" id="A0A1A9LHB9"/>
<keyword evidence="1 2" id="KW-0732">Signal</keyword>
<reference evidence="4 5" key="1">
    <citation type="submission" date="2016-05" db="EMBL/GenBank/DDBJ databases">
        <title>Genome sequencing of Vitellibacter soesokkakensis RSSK-12.</title>
        <authorList>
            <person name="Thevarajoo S."/>
            <person name="Selvaratnam C."/>
            <person name="Goh K.M."/>
            <person name="Chan K.-G."/>
            <person name="Chong C.S."/>
        </authorList>
    </citation>
    <scope>NUCLEOTIDE SEQUENCE [LARGE SCALE GENOMIC DNA]</scope>
    <source>
        <strain evidence="4 5">RSSK-12</strain>
    </source>
</reference>
<evidence type="ECO:0000313" key="5">
    <source>
        <dbReference type="Proteomes" id="UP000077552"/>
    </source>
</evidence>
<evidence type="ECO:0000259" key="3">
    <source>
        <dbReference type="Pfam" id="PF18962"/>
    </source>
</evidence>
<feature type="chain" id="PRO_5008392305" description="Secretion system C-terminal sorting domain-containing protein" evidence="2">
    <location>
        <begin position="20"/>
        <end position="819"/>
    </location>
</feature>
<evidence type="ECO:0000256" key="1">
    <source>
        <dbReference type="ARBA" id="ARBA00022729"/>
    </source>
</evidence>
<evidence type="ECO:0000313" key="4">
    <source>
        <dbReference type="EMBL" id="OAD92779.1"/>
    </source>
</evidence>
<accession>A0A1A9LHB9</accession>
<dbReference type="Gene3D" id="2.130.10.130">
    <property type="entry name" value="Integrin alpha, N-terminal"/>
    <property type="match status" value="3"/>
</dbReference>